<dbReference type="PROSITE" id="PS50088">
    <property type="entry name" value="ANK_REPEAT"/>
    <property type="match status" value="6"/>
</dbReference>
<dbReference type="STRING" id="690307.A0A1L9WQ00"/>
<keyword evidence="8" id="KW-1185">Reference proteome</keyword>
<dbReference type="PRINTS" id="PR01415">
    <property type="entry name" value="ANKYRIN"/>
</dbReference>
<dbReference type="Pfam" id="PF24883">
    <property type="entry name" value="NPHP3_N"/>
    <property type="match status" value="1"/>
</dbReference>
<evidence type="ECO:0000259" key="4">
    <source>
        <dbReference type="Pfam" id="PF17100"/>
    </source>
</evidence>
<sequence length="1163" mass="130402">MDARKSNRNDVASESTCWQEASARLRTEHPQLYAQFEGISGADLSGQIVQSITESQTHMLNGDPPSPWKHRDAREKAKVRRAMDTILRAVTVFRDVGSAVANLDPSHVGIAWAGVNLILQLVLSGAEQNAAALQGLAHISPMITRYAKVEEMYMEQRQRHEAIDLSKDFRAQVVKLYVGILVYQGTIIAHSKRHRIVQYARAVPKVDDWSTLLQDIMDAEAECRKFTRIFDSEEHRVRHWELKDILDQQDQQMETLSRQIGDIHVQSDALFGHADWHENTEILEWVSTTLPGDDHTRILEHGKLDSDYANSGEWLFSRPEFQSWSRADDDSQPVLWLPGPVGTGKSSLMCLVIEQCRKRFLPVGKEAHRLAFYYFSRKQGTEEANSPKTLLRSLLRQLAWSPINLSIAPVVKEKYRQWQQSQGYGGRGLLTDDCIKLITQLISSQDHTKIIIDALDECSDYDELLSNLEEIMSASQGKVKFLLSSRMNVPVQQTFVECARVDVGRDSKEDIDYFIKTKIQQNQRRLRQCKAVHLEDRMIRTLSGRAQGMFRWVELQLDIFFSSKSIIRRRDVFERKLDRLEMESGMPELEEVYDEIYEMNAPGLEDRMVAERALKWIMCCRRPLSIEVLVKAASLDSEGDVDEAVDADYMLAICSNFIIIDHNQTVQFAHLSVREYLMSSARHAYTTADANAQVAMTSLQYLLSEGSQSDADAGKRDALLEYTALYWPVHCAHALVEAEREDPLQQLIFKFLAPEEPSSGFALCSRIWAAALDDFDAREEFYHPIKASLSPTNSPVFAACAWGFAMVVKAALSGGFDLNERNCEGDTVLAVAASVSNPEIVKLLLHGGADANAVGSIWGYTPLHYGSRPWYNRSSDGSSLEVVKLLIHHGADASKAIQGPEQNRCTPLHLADHDDIIRILLAQGAKANAQDAEGSTALHWVARFGSTATARLLLEHGAAPGLENHNGLTALHVAATHGNEKMVTFLTTYLGPESDAEKWTRQARFHNAVDKGDEALVRRLVEEEEGIDLRMKNSWGESPLHCAINGGHLRVASLLLQKGADIDAKDKFGDTALLIACAQRGEQRVEFLLDHGADIDLKNDTLSNEPTALSIATALGEPQLVEMLLRRGADPQSVDMNSLQRERYVSPEQFEKALDVLRSYLPG</sequence>
<evidence type="ECO:0000259" key="5">
    <source>
        <dbReference type="Pfam" id="PF22939"/>
    </source>
</evidence>
<organism evidence="7 8">
    <name type="scientific">Aspergillus aculeatus (strain ATCC 16872 / CBS 172.66 / WB 5094)</name>
    <dbReference type="NCBI Taxonomy" id="690307"/>
    <lineage>
        <taxon>Eukaryota</taxon>
        <taxon>Fungi</taxon>
        <taxon>Dikarya</taxon>
        <taxon>Ascomycota</taxon>
        <taxon>Pezizomycotina</taxon>
        <taxon>Eurotiomycetes</taxon>
        <taxon>Eurotiomycetidae</taxon>
        <taxon>Eurotiales</taxon>
        <taxon>Aspergillaceae</taxon>
        <taxon>Aspergillus</taxon>
        <taxon>Aspergillus subgen. Circumdati</taxon>
    </lineage>
</organism>
<dbReference type="SUPFAM" id="SSF52540">
    <property type="entry name" value="P-loop containing nucleoside triphosphate hydrolases"/>
    <property type="match status" value="1"/>
</dbReference>
<dbReference type="VEuPathDB" id="FungiDB:ASPACDRAFT_1858147"/>
<dbReference type="InterPro" id="IPR031359">
    <property type="entry name" value="NACHT_N"/>
</dbReference>
<evidence type="ECO:0000259" key="6">
    <source>
        <dbReference type="Pfam" id="PF24883"/>
    </source>
</evidence>
<evidence type="ECO:0000313" key="7">
    <source>
        <dbReference type="EMBL" id="OJJ98137.1"/>
    </source>
</evidence>
<evidence type="ECO:0000256" key="2">
    <source>
        <dbReference type="ARBA" id="ARBA00023043"/>
    </source>
</evidence>
<dbReference type="Gene3D" id="3.40.50.300">
    <property type="entry name" value="P-loop containing nucleotide triphosphate hydrolases"/>
    <property type="match status" value="1"/>
</dbReference>
<dbReference type="InterPro" id="IPR002110">
    <property type="entry name" value="Ankyrin_rpt"/>
</dbReference>
<proteinExistence type="predicted"/>
<dbReference type="InterPro" id="IPR027417">
    <property type="entry name" value="P-loop_NTPase"/>
</dbReference>
<dbReference type="RefSeq" id="XP_020054477.1">
    <property type="nucleotide sequence ID" value="XM_020197586.1"/>
</dbReference>
<dbReference type="OrthoDB" id="7464126at2759"/>
<gene>
    <name evidence="7" type="ORF">ASPACDRAFT_1858147</name>
</gene>
<dbReference type="SUPFAM" id="SSF48403">
    <property type="entry name" value="Ankyrin repeat"/>
    <property type="match status" value="1"/>
</dbReference>
<dbReference type="PANTHER" id="PTHR24198">
    <property type="entry name" value="ANKYRIN REPEAT AND PROTEIN KINASE DOMAIN-CONTAINING PROTEIN"/>
    <property type="match status" value="1"/>
</dbReference>
<evidence type="ECO:0000256" key="3">
    <source>
        <dbReference type="PROSITE-ProRule" id="PRU00023"/>
    </source>
</evidence>
<feature type="repeat" description="ANK" evidence="3">
    <location>
        <begin position="1104"/>
        <end position="1136"/>
    </location>
</feature>
<feature type="repeat" description="ANK" evidence="3">
    <location>
        <begin position="824"/>
        <end position="856"/>
    </location>
</feature>
<feature type="repeat" description="ANK" evidence="3">
    <location>
        <begin position="933"/>
        <end position="965"/>
    </location>
</feature>
<feature type="domain" description="GPI inositol-deacylase winged helix" evidence="5">
    <location>
        <begin position="602"/>
        <end position="684"/>
    </location>
</feature>
<feature type="domain" description="NWD NACHT-NTPase N-terminal" evidence="4">
    <location>
        <begin position="71"/>
        <end position="223"/>
    </location>
</feature>
<dbReference type="InterPro" id="IPR056884">
    <property type="entry name" value="NPHP3-like_N"/>
</dbReference>
<dbReference type="Gene3D" id="1.25.40.20">
    <property type="entry name" value="Ankyrin repeat-containing domain"/>
    <property type="match status" value="2"/>
</dbReference>
<feature type="repeat" description="ANK" evidence="3">
    <location>
        <begin position="966"/>
        <end position="986"/>
    </location>
</feature>
<keyword evidence="2 3" id="KW-0040">ANK repeat</keyword>
<feature type="domain" description="Nephrocystin 3-like N-terminal" evidence="6">
    <location>
        <begin position="311"/>
        <end position="486"/>
    </location>
</feature>
<accession>A0A1L9WQ00</accession>
<keyword evidence="1" id="KW-0677">Repeat</keyword>
<feature type="repeat" description="ANK" evidence="3">
    <location>
        <begin position="1068"/>
        <end position="1100"/>
    </location>
</feature>
<feature type="repeat" description="ANK" evidence="3">
    <location>
        <begin position="1035"/>
        <end position="1067"/>
    </location>
</feature>
<dbReference type="Proteomes" id="UP000184546">
    <property type="component" value="Unassembled WGS sequence"/>
</dbReference>
<reference evidence="8" key="1">
    <citation type="journal article" date="2017" name="Genome Biol.">
        <title>Comparative genomics reveals high biological diversity and specific adaptations in the industrially and medically important fungal genus Aspergillus.</title>
        <authorList>
            <person name="de Vries R.P."/>
            <person name="Riley R."/>
            <person name="Wiebenga A."/>
            <person name="Aguilar-Osorio G."/>
            <person name="Amillis S."/>
            <person name="Uchima C.A."/>
            <person name="Anderluh G."/>
            <person name="Asadollahi M."/>
            <person name="Askin M."/>
            <person name="Barry K."/>
            <person name="Battaglia E."/>
            <person name="Bayram O."/>
            <person name="Benocci T."/>
            <person name="Braus-Stromeyer S.A."/>
            <person name="Caldana C."/>
            <person name="Canovas D."/>
            <person name="Cerqueira G.C."/>
            <person name="Chen F."/>
            <person name="Chen W."/>
            <person name="Choi C."/>
            <person name="Clum A."/>
            <person name="Dos Santos R.A."/>
            <person name="Damasio A.R."/>
            <person name="Diallinas G."/>
            <person name="Emri T."/>
            <person name="Fekete E."/>
            <person name="Flipphi M."/>
            <person name="Freyberg S."/>
            <person name="Gallo A."/>
            <person name="Gournas C."/>
            <person name="Habgood R."/>
            <person name="Hainaut M."/>
            <person name="Harispe M.L."/>
            <person name="Henrissat B."/>
            <person name="Hilden K.S."/>
            <person name="Hope R."/>
            <person name="Hossain A."/>
            <person name="Karabika E."/>
            <person name="Karaffa L."/>
            <person name="Karanyi Z."/>
            <person name="Krasevec N."/>
            <person name="Kuo A."/>
            <person name="Kusch H."/>
            <person name="LaButti K."/>
            <person name="Lagendijk E.L."/>
            <person name="Lapidus A."/>
            <person name="Levasseur A."/>
            <person name="Lindquist E."/>
            <person name="Lipzen A."/>
            <person name="Logrieco A.F."/>
            <person name="MacCabe A."/>
            <person name="Maekelae M.R."/>
            <person name="Malavazi I."/>
            <person name="Melin P."/>
            <person name="Meyer V."/>
            <person name="Mielnichuk N."/>
            <person name="Miskei M."/>
            <person name="Molnar A.P."/>
            <person name="Mule G."/>
            <person name="Ngan C.Y."/>
            <person name="Orejas M."/>
            <person name="Orosz E."/>
            <person name="Ouedraogo J.P."/>
            <person name="Overkamp K.M."/>
            <person name="Park H.-S."/>
            <person name="Perrone G."/>
            <person name="Piumi F."/>
            <person name="Punt P.J."/>
            <person name="Ram A.F."/>
            <person name="Ramon A."/>
            <person name="Rauscher S."/>
            <person name="Record E."/>
            <person name="Riano-Pachon D.M."/>
            <person name="Robert V."/>
            <person name="Roehrig J."/>
            <person name="Ruller R."/>
            <person name="Salamov A."/>
            <person name="Salih N.S."/>
            <person name="Samson R.A."/>
            <person name="Sandor E."/>
            <person name="Sanguinetti M."/>
            <person name="Schuetze T."/>
            <person name="Sepcic K."/>
            <person name="Shelest E."/>
            <person name="Sherlock G."/>
            <person name="Sophianopoulou V."/>
            <person name="Squina F.M."/>
            <person name="Sun H."/>
            <person name="Susca A."/>
            <person name="Todd R.B."/>
            <person name="Tsang A."/>
            <person name="Unkles S.E."/>
            <person name="van de Wiele N."/>
            <person name="van Rossen-Uffink D."/>
            <person name="Oliveira J.V."/>
            <person name="Vesth T.C."/>
            <person name="Visser J."/>
            <person name="Yu J.-H."/>
            <person name="Zhou M."/>
            <person name="Andersen M.R."/>
            <person name="Archer D.B."/>
            <person name="Baker S.E."/>
            <person name="Benoit I."/>
            <person name="Brakhage A.A."/>
            <person name="Braus G.H."/>
            <person name="Fischer R."/>
            <person name="Frisvad J.C."/>
            <person name="Goldman G.H."/>
            <person name="Houbraken J."/>
            <person name="Oakley B."/>
            <person name="Pocsi I."/>
            <person name="Scazzocchio C."/>
            <person name="Seiboth B."/>
            <person name="vanKuyk P.A."/>
            <person name="Wortman J."/>
            <person name="Dyer P.S."/>
            <person name="Grigoriev I.V."/>
        </authorList>
    </citation>
    <scope>NUCLEOTIDE SEQUENCE [LARGE SCALE GENOMIC DNA]</scope>
    <source>
        <strain evidence="8">ATCC 16872 / CBS 172.66 / WB 5094</strain>
    </source>
</reference>
<dbReference type="InterPro" id="IPR036770">
    <property type="entry name" value="Ankyrin_rpt-contain_sf"/>
</dbReference>
<protein>
    <submittedName>
        <fullName evidence="7">Uncharacterized protein</fullName>
    </submittedName>
</protein>
<dbReference type="Pfam" id="PF12796">
    <property type="entry name" value="Ank_2"/>
    <property type="match status" value="3"/>
</dbReference>
<evidence type="ECO:0000313" key="8">
    <source>
        <dbReference type="Proteomes" id="UP000184546"/>
    </source>
</evidence>
<evidence type="ECO:0000256" key="1">
    <source>
        <dbReference type="ARBA" id="ARBA00022737"/>
    </source>
</evidence>
<dbReference type="InterPro" id="IPR054471">
    <property type="entry name" value="GPIID_WHD"/>
</dbReference>
<name>A0A1L9WQ00_ASPA1</name>
<dbReference type="Pfam" id="PF22939">
    <property type="entry name" value="WHD_GPIID"/>
    <property type="match status" value="1"/>
</dbReference>
<dbReference type="Pfam" id="PF17100">
    <property type="entry name" value="NACHT_N"/>
    <property type="match status" value="1"/>
</dbReference>
<dbReference type="PROSITE" id="PS50297">
    <property type="entry name" value="ANK_REP_REGION"/>
    <property type="match status" value="6"/>
</dbReference>
<dbReference type="EMBL" id="KV878981">
    <property type="protein sequence ID" value="OJJ98137.1"/>
    <property type="molecule type" value="Genomic_DNA"/>
</dbReference>
<dbReference type="PANTHER" id="PTHR24198:SF165">
    <property type="entry name" value="ANKYRIN REPEAT-CONTAINING PROTEIN-RELATED"/>
    <property type="match status" value="1"/>
</dbReference>
<dbReference type="SMART" id="SM00248">
    <property type="entry name" value="ANK"/>
    <property type="match status" value="10"/>
</dbReference>
<dbReference type="GeneID" id="30971400"/>
<dbReference type="OMA" id="ANIWASA"/>
<dbReference type="AlphaFoldDB" id="A0A1L9WQ00"/>